<sequence>MTDSGMDIHRLQPGELRPDNGLDAKRLLPWPALNAPFEGSWCVVPPGASSGAHEHHEYEIWVAMTGEAELRSEGRVEPFRAGDVVHFTPGTRHQVVNEGAEPFAMYAVWWDLDMTERFAARHREGV</sequence>
<evidence type="ECO:0000256" key="1">
    <source>
        <dbReference type="ARBA" id="ARBA00022723"/>
    </source>
</evidence>
<evidence type="ECO:0000259" key="2">
    <source>
        <dbReference type="Pfam" id="PF07883"/>
    </source>
</evidence>
<keyword evidence="4" id="KW-1185">Reference proteome</keyword>
<reference evidence="4" key="1">
    <citation type="journal article" date="2019" name="Int. J. Syst. Evol. Microbiol.">
        <title>The Global Catalogue of Microorganisms (GCM) 10K type strain sequencing project: providing services to taxonomists for standard genome sequencing and annotation.</title>
        <authorList>
            <consortium name="The Broad Institute Genomics Platform"/>
            <consortium name="The Broad Institute Genome Sequencing Center for Infectious Disease"/>
            <person name="Wu L."/>
            <person name="Ma J."/>
        </authorList>
    </citation>
    <scope>NUCLEOTIDE SEQUENCE [LARGE SCALE GENOMIC DNA]</scope>
    <source>
        <strain evidence="4">KLKA75</strain>
    </source>
</reference>
<protein>
    <submittedName>
        <fullName evidence="3">Cupin domain-containing protein</fullName>
    </submittedName>
</protein>
<evidence type="ECO:0000313" key="3">
    <source>
        <dbReference type="EMBL" id="MFC4907220.1"/>
    </source>
</evidence>
<dbReference type="InterPro" id="IPR014710">
    <property type="entry name" value="RmlC-like_jellyroll"/>
</dbReference>
<name>A0ABV9TT27_9ACTN</name>
<gene>
    <name evidence="3" type="ORF">ACFPCY_07810</name>
</gene>
<dbReference type="Pfam" id="PF07883">
    <property type="entry name" value="Cupin_2"/>
    <property type="match status" value="1"/>
</dbReference>
<accession>A0ABV9TT27</accession>
<dbReference type="Gene3D" id="2.60.120.10">
    <property type="entry name" value="Jelly Rolls"/>
    <property type="match status" value="1"/>
</dbReference>
<dbReference type="PANTHER" id="PTHR35848">
    <property type="entry name" value="OXALATE-BINDING PROTEIN"/>
    <property type="match status" value="1"/>
</dbReference>
<feature type="domain" description="Cupin type-2" evidence="2">
    <location>
        <begin position="41"/>
        <end position="109"/>
    </location>
</feature>
<evidence type="ECO:0000313" key="4">
    <source>
        <dbReference type="Proteomes" id="UP001595872"/>
    </source>
</evidence>
<comment type="caution">
    <text evidence="3">The sequence shown here is derived from an EMBL/GenBank/DDBJ whole genome shotgun (WGS) entry which is preliminary data.</text>
</comment>
<dbReference type="InterPro" id="IPR013096">
    <property type="entry name" value="Cupin_2"/>
</dbReference>
<dbReference type="PANTHER" id="PTHR35848:SF6">
    <property type="entry name" value="CUPIN TYPE-2 DOMAIN-CONTAINING PROTEIN"/>
    <property type="match status" value="1"/>
</dbReference>
<dbReference type="SUPFAM" id="SSF51182">
    <property type="entry name" value="RmlC-like cupins"/>
    <property type="match status" value="1"/>
</dbReference>
<dbReference type="RefSeq" id="WP_378252958.1">
    <property type="nucleotide sequence ID" value="NZ_JBHSIT010000002.1"/>
</dbReference>
<keyword evidence="1" id="KW-0479">Metal-binding</keyword>
<dbReference type="CDD" id="cd06988">
    <property type="entry name" value="cupin_DddK"/>
    <property type="match status" value="1"/>
</dbReference>
<organism evidence="3 4">
    <name type="scientific">Actinomadura gamaensis</name>
    <dbReference type="NCBI Taxonomy" id="1763541"/>
    <lineage>
        <taxon>Bacteria</taxon>
        <taxon>Bacillati</taxon>
        <taxon>Actinomycetota</taxon>
        <taxon>Actinomycetes</taxon>
        <taxon>Streptosporangiales</taxon>
        <taxon>Thermomonosporaceae</taxon>
        <taxon>Actinomadura</taxon>
    </lineage>
</organism>
<dbReference type="InterPro" id="IPR051610">
    <property type="entry name" value="GPI/OXD"/>
</dbReference>
<dbReference type="InterPro" id="IPR011051">
    <property type="entry name" value="RmlC_Cupin_sf"/>
</dbReference>
<dbReference type="EMBL" id="JBHSIT010000002">
    <property type="protein sequence ID" value="MFC4907220.1"/>
    <property type="molecule type" value="Genomic_DNA"/>
</dbReference>
<dbReference type="Proteomes" id="UP001595872">
    <property type="component" value="Unassembled WGS sequence"/>
</dbReference>
<proteinExistence type="predicted"/>